<comment type="catalytic activity">
    <reaction evidence="7">
        <text>L-cysteinyl-[protein] + hexadecanoyl-CoA = S-hexadecanoyl-L-cysteinyl-[protein] + CoA</text>
        <dbReference type="Rhea" id="RHEA:36683"/>
        <dbReference type="Rhea" id="RHEA-COMP:10131"/>
        <dbReference type="Rhea" id="RHEA-COMP:11032"/>
        <dbReference type="ChEBI" id="CHEBI:29950"/>
        <dbReference type="ChEBI" id="CHEBI:57287"/>
        <dbReference type="ChEBI" id="CHEBI:57379"/>
        <dbReference type="ChEBI" id="CHEBI:74151"/>
        <dbReference type="EC" id="2.3.1.225"/>
    </reaction>
</comment>
<feature type="transmembrane region" description="Helical" evidence="7">
    <location>
        <begin position="62"/>
        <end position="83"/>
    </location>
</feature>
<reference evidence="10" key="1">
    <citation type="submission" date="2025-08" db="UniProtKB">
        <authorList>
            <consortium name="RefSeq"/>
        </authorList>
    </citation>
    <scope>IDENTIFICATION</scope>
    <source>
        <tissue evidence="10">Whole sample</tissue>
    </source>
</reference>
<dbReference type="RefSeq" id="XP_022334808.1">
    <property type="nucleotide sequence ID" value="XM_022479100.1"/>
</dbReference>
<sequence>MELRERKTQATLKEKITDHYRNRDFSPQKKDVGKLGVMFFWGMTISLFFEAQFVLIPYLYSGWHMIGMILLAFFTLFGTFINWMGMFTGSTGNVDKDSMKKHFPDATETPKGWKFCPTCQVDAPPRSFHCSHCNACILKRDHHCFFSNSCIGFYNQRFFILYIVYMVWGNIWALYLQITYLSEVYPLDSYFELFSFFPAVTIVQFLLGKLAMLNAILMIHIALCAICLCAALFFLFFETILMFKGMTSYESQRTGPIYDQGILNNIRSVFGPIKTIPLQIICPLFPVDQQNDGCIGKTQELKVIKCCSYLN</sequence>
<organism evidence="9 10">
    <name type="scientific">Crassostrea virginica</name>
    <name type="common">Eastern oyster</name>
    <dbReference type="NCBI Taxonomy" id="6565"/>
    <lineage>
        <taxon>Eukaryota</taxon>
        <taxon>Metazoa</taxon>
        <taxon>Spiralia</taxon>
        <taxon>Lophotrochozoa</taxon>
        <taxon>Mollusca</taxon>
        <taxon>Bivalvia</taxon>
        <taxon>Autobranchia</taxon>
        <taxon>Pteriomorphia</taxon>
        <taxon>Ostreida</taxon>
        <taxon>Ostreoidea</taxon>
        <taxon>Ostreidae</taxon>
        <taxon>Crassostrea</taxon>
    </lineage>
</organism>
<dbReference type="InterPro" id="IPR039859">
    <property type="entry name" value="PFA4/ZDH16/20/ERF2-like"/>
</dbReference>
<gene>
    <name evidence="10" type="primary">LOC111131518</name>
</gene>
<evidence type="ECO:0000256" key="4">
    <source>
        <dbReference type="ARBA" id="ARBA00022989"/>
    </source>
</evidence>
<evidence type="ECO:0000259" key="8">
    <source>
        <dbReference type="Pfam" id="PF01529"/>
    </source>
</evidence>
<dbReference type="Pfam" id="PF01529">
    <property type="entry name" value="DHHC"/>
    <property type="match status" value="1"/>
</dbReference>
<feature type="transmembrane region" description="Helical" evidence="7">
    <location>
        <begin position="159"/>
        <end position="178"/>
    </location>
</feature>
<dbReference type="AlphaFoldDB" id="A0A8B8E540"/>
<keyword evidence="4 7" id="KW-1133">Transmembrane helix</keyword>
<comment type="similarity">
    <text evidence="7">Belongs to the DHHC palmitoyltransferase family.</text>
</comment>
<comment type="subcellular location">
    <subcellularLocation>
        <location evidence="1">Membrane</location>
        <topology evidence="1">Multi-pass membrane protein</topology>
    </subcellularLocation>
</comment>
<evidence type="ECO:0000313" key="9">
    <source>
        <dbReference type="Proteomes" id="UP000694844"/>
    </source>
</evidence>
<feature type="transmembrane region" description="Helical" evidence="7">
    <location>
        <begin position="215"/>
        <end position="237"/>
    </location>
</feature>
<evidence type="ECO:0000256" key="6">
    <source>
        <dbReference type="ARBA" id="ARBA00023315"/>
    </source>
</evidence>
<evidence type="ECO:0000256" key="1">
    <source>
        <dbReference type="ARBA" id="ARBA00004141"/>
    </source>
</evidence>
<dbReference type="PANTHER" id="PTHR12246">
    <property type="entry name" value="PALMITOYLTRANSFERASE ZDHHC16"/>
    <property type="match status" value="1"/>
</dbReference>
<evidence type="ECO:0000256" key="7">
    <source>
        <dbReference type="RuleBase" id="RU079119"/>
    </source>
</evidence>
<feature type="transmembrane region" description="Helical" evidence="7">
    <location>
        <begin position="35"/>
        <end position="56"/>
    </location>
</feature>
<dbReference type="InterPro" id="IPR001594">
    <property type="entry name" value="Palmitoyltrfase_DHHC"/>
</dbReference>
<keyword evidence="6 7" id="KW-0012">Acyltransferase</keyword>
<keyword evidence="3 7" id="KW-0812">Transmembrane</keyword>
<comment type="domain">
    <text evidence="7">The DHHC domain is required for palmitoyltransferase activity.</text>
</comment>
<keyword evidence="9" id="KW-1185">Reference proteome</keyword>
<dbReference type="OrthoDB" id="302728at2759"/>
<evidence type="ECO:0000256" key="2">
    <source>
        <dbReference type="ARBA" id="ARBA00022679"/>
    </source>
</evidence>
<dbReference type="GO" id="GO:0019706">
    <property type="term" value="F:protein-cysteine S-palmitoyltransferase activity"/>
    <property type="evidence" value="ECO:0007669"/>
    <property type="project" value="UniProtKB-EC"/>
</dbReference>
<dbReference type="GeneID" id="111131518"/>
<dbReference type="EC" id="2.3.1.225" evidence="7"/>
<keyword evidence="2 7" id="KW-0808">Transferase</keyword>
<dbReference type="PROSITE" id="PS50216">
    <property type="entry name" value="DHHC"/>
    <property type="match status" value="1"/>
</dbReference>
<name>A0A8B8E540_CRAVI</name>
<dbReference type="Proteomes" id="UP000694844">
    <property type="component" value="Chromosome 4"/>
</dbReference>
<dbReference type="KEGG" id="cvn:111131518"/>
<evidence type="ECO:0000313" key="10">
    <source>
        <dbReference type="RefSeq" id="XP_022334808.1"/>
    </source>
</evidence>
<feature type="domain" description="Palmitoyltransferase DHHC" evidence="8">
    <location>
        <begin position="112"/>
        <end position="252"/>
    </location>
</feature>
<evidence type="ECO:0000256" key="5">
    <source>
        <dbReference type="ARBA" id="ARBA00023136"/>
    </source>
</evidence>
<protein>
    <recommendedName>
        <fullName evidence="7">Palmitoyltransferase</fullName>
        <ecNumber evidence="7">2.3.1.225</ecNumber>
    </recommendedName>
</protein>
<feature type="transmembrane region" description="Helical" evidence="7">
    <location>
        <begin position="190"/>
        <end position="208"/>
    </location>
</feature>
<dbReference type="GO" id="GO:0016020">
    <property type="term" value="C:membrane"/>
    <property type="evidence" value="ECO:0007669"/>
    <property type="project" value="UniProtKB-SubCell"/>
</dbReference>
<evidence type="ECO:0000256" key="3">
    <source>
        <dbReference type="ARBA" id="ARBA00022692"/>
    </source>
</evidence>
<proteinExistence type="inferred from homology"/>
<accession>A0A8B8E540</accession>
<keyword evidence="5 7" id="KW-0472">Membrane</keyword>